<evidence type="ECO:0000313" key="1">
    <source>
        <dbReference type="EMBL" id="KAH8015666.1"/>
    </source>
</evidence>
<comment type="caution">
    <text evidence="1">The sequence shown here is derived from an EMBL/GenBank/DDBJ whole genome shotgun (WGS) entry which is preliminary data.</text>
</comment>
<proteinExistence type="predicted"/>
<gene>
    <name evidence="1" type="ORF">K3G42_006886</name>
</gene>
<dbReference type="EMBL" id="CM037614">
    <property type="protein sequence ID" value="KAH8015666.1"/>
    <property type="molecule type" value="Genomic_DNA"/>
</dbReference>
<protein>
    <submittedName>
        <fullName evidence="1">Uncharacterized protein</fullName>
    </submittedName>
</protein>
<sequence>MLFGWILFALLFLEADGVPKWSICTLRGNRYEGYYKEGDRIIGGFIPLTKPPNLEHRNFRNPPNLRRINQTLDCETYPHLLVFVHAVEEINRSSHLLPNTSLGFHIYDAVFSDDMAQGGICELLSGARKAVPNYHCGGGHKLIAVIEGPTATLSLGIATMLGPYQHPQVRDVSPSMSFGLLPHGDD</sequence>
<name>A0ACB8G8Q7_9SAUR</name>
<keyword evidence="2" id="KW-1185">Reference proteome</keyword>
<reference evidence="1" key="1">
    <citation type="submission" date="2021-08" db="EMBL/GenBank/DDBJ databases">
        <title>The first chromosome-level gecko genome reveals the dynamic sex chromosomes of Neotropical dwarf geckos (Sphaerodactylidae: Sphaerodactylus).</title>
        <authorList>
            <person name="Pinto B.J."/>
            <person name="Keating S.E."/>
            <person name="Gamble T."/>
        </authorList>
    </citation>
    <scope>NUCLEOTIDE SEQUENCE</scope>
    <source>
        <strain evidence="1">TG3544</strain>
    </source>
</reference>
<evidence type="ECO:0000313" key="2">
    <source>
        <dbReference type="Proteomes" id="UP000827872"/>
    </source>
</evidence>
<dbReference type="Proteomes" id="UP000827872">
    <property type="component" value="Linkage Group LG01"/>
</dbReference>
<accession>A0ACB8G8Q7</accession>
<organism evidence="1 2">
    <name type="scientific">Sphaerodactylus townsendi</name>
    <dbReference type="NCBI Taxonomy" id="933632"/>
    <lineage>
        <taxon>Eukaryota</taxon>
        <taxon>Metazoa</taxon>
        <taxon>Chordata</taxon>
        <taxon>Craniata</taxon>
        <taxon>Vertebrata</taxon>
        <taxon>Euteleostomi</taxon>
        <taxon>Lepidosauria</taxon>
        <taxon>Squamata</taxon>
        <taxon>Bifurcata</taxon>
        <taxon>Gekkota</taxon>
        <taxon>Sphaerodactylidae</taxon>
        <taxon>Sphaerodactylus</taxon>
    </lineage>
</organism>